<evidence type="ECO:0000256" key="1">
    <source>
        <dbReference type="ARBA" id="ARBA00004606"/>
    </source>
</evidence>
<keyword evidence="3" id="KW-0808">Transferase</keyword>
<keyword evidence="4" id="KW-0472">Membrane</keyword>
<evidence type="ECO:0000256" key="2">
    <source>
        <dbReference type="ARBA" id="ARBA00022676"/>
    </source>
</evidence>
<keyword evidence="5" id="KW-0325">Glycoprotein</keyword>
<dbReference type="EMBL" id="JBBPBN010000003">
    <property type="protein sequence ID" value="KAK9043041.1"/>
    <property type="molecule type" value="Genomic_DNA"/>
</dbReference>
<protein>
    <recommendedName>
        <fullName evidence="8">Core-2/I-branching beta-1,6-N-acetylglucosaminyltransferase family protein</fullName>
    </recommendedName>
</protein>
<keyword evidence="7" id="KW-1185">Reference proteome</keyword>
<reference evidence="6 7" key="1">
    <citation type="journal article" date="2024" name="G3 (Bethesda)">
        <title>Genome assembly of Hibiscus sabdariffa L. provides insights into metabolisms of medicinal natural products.</title>
        <authorList>
            <person name="Kim T."/>
        </authorList>
    </citation>
    <scope>NUCLEOTIDE SEQUENCE [LARGE SCALE GENOMIC DNA]</scope>
    <source>
        <strain evidence="6">TK-2024</strain>
        <tissue evidence="6">Old leaves</tissue>
    </source>
</reference>
<proteinExistence type="predicted"/>
<dbReference type="InterPro" id="IPR044174">
    <property type="entry name" value="BC10-like"/>
</dbReference>
<dbReference type="Pfam" id="PF02485">
    <property type="entry name" value="Branch"/>
    <property type="match status" value="1"/>
</dbReference>
<gene>
    <name evidence="6" type="ORF">V6N11_071392</name>
</gene>
<keyword evidence="2" id="KW-0328">Glycosyltransferase</keyword>
<comment type="subcellular location">
    <subcellularLocation>
        <location evidence="1">Membrane</location>
        <topology evidence="1">Single-pass type II membrane protein</topology>
    </subcellularLocation>
</comment>
<evidence type="ECO:0000313" key="6">
    <source>
        <dbReference type="EMBL" id="KAK9043041.1"/>
    </source>
</evidence>
<dbReference type="PANTHER" id="PTHR31042:SF140">
    <property type="entry name" value="CORE-2_I-BRANCHING BETA-1,6-N-ACETYLGLUCOSAMINYLTRANSFERASE FAMILY PROTEIN"/>
    <property type="match status" value="1"/>
</dbReference>
<evidence type="ECO:0000313" key="7">
    <source>
        <dbReference type="Proteomes" id="UP001396334"/>
    </source>
</evidence>
<dbReference type="Proteomes" id="UP001396334">
    <property type="component" value="Unassembled WGS sequence"/>
</dbReference>
<sequence>MFSTPLILSFSILLTLPLFFFFLGSTFNPQPLPPISPSDELDDLRLFHRATAPPSLPSHLSFSSSPKIAFLFLTNTDLHFLPLWNRFFRRAKSPLYNIYVHADPTVNVSRPPPDSVFGDSFVANAKRTFRASATLISATRRLLATAILDDPANDYFAVVSQYCIPLHSFNYIHRSLFTSKNFDLTSKSDPDSSGFSQYGVLKHKSYIEIISTEPRLWKRYTARGRFVMMPEVPFEEFRAGSQFFVLNRKDALLVLKDKTLWRKFKLPCFRADECYPEEHYFPTLLSMQDPNGVTGYTLTRVNWTGTVAGHPHMYTPKEVTPELIYELRESNYSSSYLFARKFSPDCLGSLMRMADSVIFRD</sequence>
<comment type="caution">
    <text evidence="6">The sequence shown here is derived from an EMBL/GenBank/DDBJ whole genome shotgun (WGS) entry which is preliminary data.</text>
</comment>
<dbReference type="PANTHER" id="PTHR31042">
    <property type="entry name" value="CORE-2/I-BRANCHING BETA-1,6-N-ACETYLGLUCOSAMINYLTRANSFERASE FAMILY PROTEIN-RELATED"/>
    <property type="match status" value="1"/>
</dbReference>
<evidence type="ECO:0008006" key="8">
    <source>
        <dbReference type="Google" id="ProtNLM"/>
    </source>
</evidence>
<organism evidence="6 7">
    <name type="scientific">Hibiscus sabdariffa</name>
    <name type="common">roselle</name>
    <dbReference type="NCBI Taxonomy" id="183260"/>
    <lineage>
        <taxon>Eukaryota</taxon>
        <taxon>Viridiplantae</taxon>
        <taxon>Streptophyta</taxon>
        <taxon>Embryophyta</taxon>
        <taxon>Tracheophyta</taxon>
        <taxon>Spermatophyta</taxon>
        <taxon>Magnoliopsida</taxon>
        <taxon>eudicotyledons</taxon>
        <taxon>Gunneridae</taxon>
        <taxon>Pentapetalae</taxon>
        <taxon>rosids</taxon>
        <taxon>malvids</taxon>
        <taxon>Malvales</taxon>
        <taxon>Malvaceae</taxon>
        <taxon>Malvoideae</taxon>
        <taxon>Hibiscus</taxon>
    </lineage>
</organism>
<evidence type="ECO:0000256" key="3">
    <source>
        <dbReference type="ARBA" id="ARBA00022679"/>
    </source>
</evidence>
<dbReference type="InterPro" id="IPR003406">
    <property type="entry name" value="Glyco_trans_14"/>
</dbReference>
<accession>A0ABR2U0I8</accession>
<evidence type="ECO:0000256" key="5">
    <source>
        <dbReference type="ARBA" id="ARBA00023180"/>
    </source>
</evidence>
<evidence type="ECO:0000256" key="4">
    <source>
        <dbReference type="ARBA" id="ARBA00023136"/>
    </source>
</evidence>
<name>A0ABR2U0I8_9ROSI</name>